<dbReference type="PANTHER" id="PTHR16301:SF20">
    <property type="entry name" value="IMPACT FAMILY MEMBER YIGZ"/>
    <property type="match status" value="1"/>
</dbReference>
<dbReference type="InterPro" id="IPR020569">
    <property type="entry name" value="UPF0029_Impact_CS"/>
</dbReference>
<accession>B9K7Z4</accession>
<gene>
    <name evidence="3" type="ordered locus">CTN_0901</name>
</gene>
<evidence type="ECO:0000259" key="2">
    <source>
        <dbReference type="Pfam" id="PF01205"/>
    </source>
</evidence>
<dbReference type="InterPro" id="IPR036956">
    <property type="entry name" value="Impact_N_sf"/>
</dbReference>
<dbReference type="GO" id="GO:0005737">
    <property type="term" value="C:cytoplasm"/>
    <property type="evidence" value="ECO:0007669"/>
    <property type="project" value="TreeGrafter"/>
</dbReference>
<dbReference type="RefSeq" id="WP_015919394.1">
    <property type="nucleotide sequence ID" value="NC_011978.1"/>
</dbReference>
<dbReference type="SUPFAM" id="SSF54211">
    <property type="entry name" value="Ribosomal protein S5 domain 2-like"/>
    <property type="match status" value="1"/>
</dbReference>
<evidence type="ECO:0000313" key="3">
    <source>
        <dbReference type="EMBL" id="ACM23077.1"/>
    </source>
</evidence>
<dbReference type="Proteomes" id="UP000000445">
    <property type="component" value="Chromosome"/>
</dbReference>
<feature type="domain" description="Impact N-terminal" evidence="2">
    <location>
        <begin position="17"/>
        <end position="120"/>
    </location>
</feature>
<reference evidence="3 4" key="1">
    <citation type="journal article" date="2009" name="Biosci. Biotechnol. Biochem.">
        <title>WeGAS: a web-based microbial genome annotation system.</title>
        <authorList>
            <person name="Lee D."/>
            <person name="Seo H."/>
            <person name="Park C."/>
            <person name="Park K."/>
        </authorList>
    </citation>
    <scope>NUCLEOTIDE SEQUENCE [LARGE SCALE GENOMIC DNA]</scope>
    <source>
        <strain evidence="4">ATCC 49049 / DSM 4359 / NBRC 107923 / NS-E</strain>
    </source>
</reference>
<dbReference type="InterPro" id="IPR020568">
    <property type="entry name" value="Ribosomal_Su5_D2-typ_SF"/>
</dbReference>
<name>B9K7Z4_THENN</name>
<evidence type="ECO:0000256" key="1">
    <source>
        <dbReference type="ARBA" id="ARBA00007665"/>
    </source>
</evidence>
<dbReference type="Pfam" id="PF01205">
    <property type="entry name" value="Impact_N"/>
    <property type="match status" value="1"/>
</dbReference>
<dbReference type="EMBL" id="CP000916">
    <property type="protein sequence ID" value="ACM23077.1"/>
    <property type="molecule type" value="Genomic_DNA"/>
</dbReference>
<dbReference type="HOGENOM" id="CLU_083552_1_0_0"/>
<dbReference type="GO" id="GO:0006446">
    <property type="term" value="P:regulation of translational initiation"/>
    <property type="evidence" value="ECO:0007669"/>
    <property type="project" value="TreeGrafter"/>
</dbReference>
<dbReference type="PANTHER" id="PTHR16301">
    <property type="entry name" value="IMPACT-RELATED"/>
    <property type="match status" value="1"/>
</dbReference>
<dbReference type="InterPro" id="IPR023582">
    <property type="entry name" value="Impact"/>
</dbReference>
<dbReference type="STRING" id="309803.CTN_0901"/>
<proteinExistence type="inferred from homology"/>
<sequence length="191" mass="21635">MEWKTVVSPHSERINVKRSEFYATVFPVKDEKDFRKKLKEISKRDATHNCWAYRIFSTEGILEHYSDDGEPGGTAGRPILGVLKKHNLMNTAIVVTRYFGGVKLGVRGLIEAYSTAAELAVNGAKLRPLSLMKEFEVEATFSELNGVFRIIETKKLDLVEMNYTETGARFLLRGVEVPEELNPKTVRDVLI</sequence>
<dbReference type="Gene3D" id="3.30.230.30">
    <property type="entry name" value="Impact, N-terminal domain"/>
    <property type="match status" value="1"/>
</dbReference>
<keyword evidence="4" id="KW-1185">Reference proteome</keyword>
<dbReference type="InterPro" id="IPR001498">
    <property type="entry name" value="Impact_N"/>
</dbReference>
<dbReference type="AlphaFoldDB" id="B9K7Z4"/>
<comment type="similarity">
    <text evidence="1">Belongs to the IMPACT family.</text>
</comment>
<protein>
    <submittedName>
        <fullName evidence="3">Proline dipeptidase</fullName>
    </submittedName>
</protein>
<organism evidence="3 4">
    <name type="scientific">Thermotoga neapolitana (strain ATCC 49049 / DSM 4359 / NBRC 107923 / NS-E)</name>
    <dbReference type="NCBI Taxonomy" id="309803"/>
    <lineage>
        <taxon>Bacteria</taxon>
        <taxon>Thermotogati</taxon>
        <taxon>Thermotogota</taxon>
        <taxon>Thermotogae</taxon>
        <taxon>Thermotogales</taxon>
        <taxon>Thermotogaceae</taxon>
        <taxon>Thermotoga</taxon>
    </lineage>
</organism>
<evidence type="ECO:0000313" key="4">
    <source>
        <dbReference type="Proteomes" id="UP000000445"/>
    </source>
</evidence>
<dbReference type="eggNOG" id="COG1739">
    <property type="taxonomic scope" value="Bacteria"/>
</dbReference>
<dbReference type="PROSITE" id="PS00910">
    <property type="entry name" value="UPF0029"/>
    <property type="match status" value="1"/>
</dbReference>
<dbReference type="KEGG" id="tna:CTN_0901"/>